<dbReference type="Pfam" id="PF01363">
    <property type="entry name" value="FYVE"/>
    <property type="match status" value="1"/>
</dbReference>
<reference evidence="6" key="1">
    <citation type="submission" date="2021-01" db="EMBL/GenBank/DDBJ databases">
        <authorList>
            <person name="Corre E."/>
            <person name="Pelletier E."/>
            <person name="Niang G."/>
            <person name="Scheremetjew M."/>
            <person name="Finn R."/>
            <person name="Kale V."/>
            <person name="Holt S."/>
            <person name="Cochrane G."/>
            <person name="Meng A."/>
            <person name="Brown T."/>
            <person name="Cohen L."/>
        </authorList>
    </citation>
    <scope>NUCLEOTIDE SEQUENCE</scope>
</reference>
<keyword evidence="1" id="KW-0479">Metal-binding</keyword>
<dbReference type="InterPro" id="IPR000306">
    <property type="entry name" value="Znf_FYVE"/>
</dbReference>
<name>A0A7S1F5V1_NOCSC</name>
<dbReference type="AlphaFoldDB" id="A0A7S1F5V1"/>
<evidence type="ECO:0000256" key="1">
    <source>
        <dbReference type="ARBA" id="ARBA00022723"/>
    </source>
</evidence>
<keyword evidence="3" id="KW-0862">Zinc</keyword>
<feature type="domain" description="FYVE-type" evidence="5">
    <location>
        <begin position="478"/>
        <end position="533"/>
    </location>
</feature>
<accession>A0A7S1F5V1</accession>
<dbReference type="SUPFAM" id="SSF56219">
    <property type="entry name" value="DNase I-like"/>
    <property type="match status" value="1"/>
</dbReference>
<gene>
    <name evidence="6" type="ORF">NSCI0253_LOCUS20772</name>
</gene>
<dbReference type="InterPro" id="IPR036691">
    <property type="entry name" value="Endo/exonu/phosph_ase_sf"/>
</dbReference>
<protein>
    <recommendedName>
        <fullName evidence="5">FYVE-type domain-containing protein</fullName>
    </recommendedName>
</protein>
<dbReference type="SMART" id="SM00064">
    <property type="entry name" value="FYVE"/>
    <property type="match status" value="1"/>
</dbReference>
<evidence type="ECO:0000313" key="6">
    <source>
        <dbReference type="EMBL" id="CAD8846422.1"/>
    </source>
</evidence>
<dbReference type="InterPro" id="IPR017455">
    <property type="entry name" value="Znf_FYVE-rel"/>
</dbReference>
<dbReference type="PANTHER" id="PTHR39490:SF8">
    <property type="entry name" value="ZINC FINGER FYVE DOMAIN-CONTAINING PROTEIN 21"/>
    <property type="match status" value="1"/>
</dbReference>
<dbReference type="GO" id="GO:0008270">
    <property type="term" value="F:zinc ion binding"/>
    <property type="evidence" value="ECO:0007669"/>
    <property type="project" value="UniProtKB-KW"/>
</dbReference>
<organism evidence="6">
    <name type="scientific">Noctiluca scintillans</name>
    <name type="common">Sea sparkle</name>
    <name type="synonym">Red tide dinoflagellate</name>
    <dbReference type="NCBI Taxonomy" id="2966"/>
    <lineage>
        <taxon>Eukaryota</taxon>
        <taxon>Sar</taxon>
        <taxon>Alveolata</taxon>
        <taxon>Dinophyceae</taxon>
        <taxon>Noctilucales</taxon>
        <taxon>Noctilucaceae</taxon>
        <taxon>Noctiluca</taxon>
    </lineage>
</organism>
<dbReference type="Gene3D" id="3.30.40.10">
    <property type="entry name" value="Zinc/RING finger domain, C3HC4 (zinc finger)"/>
    <property type="match status" value="1"/>
</dbReference>
<keyword evidence="2 4" id="KW-0863">Zinc-finger</keyword>
<evidence type="ECO:0000256" key="2">
    <source>
        <dbReference type="ARBA" id="ARBA00022771"/>
    </source>
</evidence>
<dbReference type="InterPro" id="IPR013083">
    <property type="entry name" value="Znf_RING/FYVE/PHD"/>
</dbReference>
<evidence type="ECO:0000256" key="3">
    <source>
        <dbReference type="ARBA" id="ARBA00022833"/>
    </source>
</evidence>
<dbReference type="PANTHER" id="PTHR39490">
    <property type="entry name" value="ARRESTIN DOMAIN-CONTAINING PROTEIN D"/>
    <property type="match status" value="1"/>
</dbReference>
<evidence type="ECO:0000256" key="4">
    <source>
        <dbReference type="PROSITE-ProRule" id="PRU00091"/>
    </source>
</evidence>
<dbReference type="InterPro" id="IPR011011">
    <property type="entry name" value="Znf_FYVE_PHD"/>
</dbReference>
<dbReference type="EMBL" id="HBFQ01029467">
    <property type="protein sequence ID" value="CAD8846422.1"/>
    <property type="molecule type" value="Transcribed_RNA"/>
</dbReference>
<dbReference type="Gene3D" id="3.60.10.10">
    <property type="entry name" value="Endonuclease/exonuclease/phosphatase"/>
    <property type="match status" value="1"/>
</dbReference>
<dbReference type="PROSITE" id="PS50178">
    <property type="entry name" value="ZF_FYVE"/>
    <property type="match status" value="1"/>
</dbReference>
<dbReference type="SUPFAM" id="SSF57903">
    <property type="entry name" value="FYVE/PHD zinc finger"/>
    <property type="match status" value="1"/>
</dbReference>
<evidence type="ECO:0000259" key="5">
    <source>
        <dbReference type="PROSITE" id="PS50178"/>
    </source>
</evidence>
<sequence length="541" mass="59413">MASSVSSDMAQVTEFGIRFYSYNMANNLDLGLRETLVGPGNGDFLSALGGVLKDGTSLDIVSMVLPETTLDETQARSLCLAGVTEFKEVSCTCISSKEESAKQASWRGAGMIEEMAGNYNGDLKAILAFGGDRLAARPGRIFGLLRDHTVARVSLPNPKKAFVGQTVTAGSLCMTFVGAHFPITKLSAALATEEPPSEQLEEAKRIYAGTLRNVLRKAGKCYLTGSKCILFMQGDLNSRTVLVDGVARDVLLDVLADDDLQQAIAYELPVPPGRWYEVSHYEKAHNLPVTYKFRLKNADQEKSFSTSEDQMLRIGNVLEEAERNTEKSGGSFTGQATEYKRVLCKAGVDFRSDWNIEFKEEGFKTFRFPACADRVIYWAPDSLASRLSWRIPKGGYEVDHGQYGSDHKPVWLEAVLCFSPGDDNDDEPEAAEAQAPTNGEGPPVFDAALSMCSTSTPPSWIQRVARNAPGGEWHWTPEDDASHCEICNVDFKFWRRRHHCRLCGRCVCSRCSPSSCARPIGEVENVARHCTQCAVLPVAGR</sequence>
<dbReference type="InterPro" id="IPR052113">
    <property type="entry name" value="FYVE-type_Zinc_Finger"/>
</dbReference>
<proteinExistence type="predicted"/>